<dbReference type="EMBL" id="WJBH02000262">
    <property type="protein sequence ID" value="KAI9549816.1"/>
    <property type="molecule type" value="Genomic_DNA"/>
</dbReference>
<evidence type="ECO:0000313" key="3">
    <source>
        <dbReference type="Proteomes" id="UP000820818"/>
    </source>
</evidence>
<name>A0AAD5KDV1_9CRUS</name>
<dbReference type="GO" id="GO:0019773">
    <property type="term" value="C:proteasome core complex, alpha-subunit complex"/>
    <property type="evidence" value="ECO:0007669"/>
    <property type="project" value="InterPro"/>
</dbReference>
<accession>A0AAD5KDV1</accession>
<gene>
    <name evidence="2" type="ORF">GHT06_007525</name>
</gene>
<organism evidence="2 3">
    <name type="scientific">Daphnia sinensis</name>
    <dbReference type="NCBI Taxonomy" id="1820382"/>
    <lineage>
        <taxon>Eukaryota</taxon>
        <taxon>Metazoa</taxon>
        <taxon>Ecdysozoa</taxon>
        <taxon>Arthropoda</taxon>
        <taxon>Crustacea</taxon>
        <taxon>Branchiopoda</taxon>
        <taxon>Diplostraca</taxon>
        <taxon>Cladocera</taxon>
        <taxon>Anomopoda</taxon>
        <taxon>Daphniidae</taxon>
        <taxon>Daphnia</taxon>
        <taxon>Daphnia similis group</taxon>
    </lineage>
</organism>
<evidence type="ECO:0000313" key="2">
    <source>
        <dbReference type="EMBL" id="KAI9549816.1"/>
    </source>
</evidence>
<evidence type="ECO:0000259" key="1">
    <source>
        <dbReference type="SMART" id="SM00948"/>
    </source>
</evidence>
<keyword evidence="3" id="KW-1185">Reference proteome</keyword>
<dbReference type="AlphaFoldDB" id="A0AAD5KDV1"/>
<dbReference type="Gene3D" id="3.60.20.10">
    <property type="entry name" value="Glutamine Phosphoribosylpyrophosphate, subunit 1, domain 1"/>
    <property type="match status" value="1"/>
</dbReference>
<dbReference type="SMART" id="SM00948">
    <property type="entry name" value="Proteasome_A_N"/>
    <property type="match status" value="1"/>
</dbReference>
<protein>
    <submittedName>
        <fullName evidence="2">20S proteasome subunit PAA1</fullName>
    </submittedName>
</protein>
<comment type="caution">
    <text evidence="2">The sequence shown here is derived from an EMBL/GenBank/DDBJ whole genome shotgun (WGS) entry which is preliminary data.</text>
</comment>
<dbReference type="GO" id="GO:0006511">
    <property type="term" value="P:ubiquitin-dependent protein catabolic process"/>
    <property type="evidence" value="ECO:0007669"/>
    <property type="project" value="InterPro"/>
</dbReference>
<dbReference type="Proteomes" id="UP000820818">
    <property type="component" value="Unassembled WGS sequence"/>
</dbReference>
<dbReference type="InterPro" id="IPR000426">
    <property type="entry name" value="Proteasome_asu_N"/>
</dbReference>
<dbReference type="Pfam" id="PF10584">
    <property type="entry name" value="Proteasome_A_N"/>
    <property type="match status" value="1"/>
</dbReference>
<sequence>MSRKYDSKTTTFTPEGRLQQIEYAMEAINKTGSSIGTFLLSFRYRYQGRRRHGHIKTRSHFLARIKQNILKNLPHRQTHLLRCLRSLSRRQLPHQPSQRIRSSIFCLTLRITSSSTDQTSPSKKSSFTSVISSNTTLKSVVQDRLAPPSVLQATIKITSSNFTPLILQETTLDGKPQPLEAITLPPNSFLKQ</sequence>
<dbReference type="SUPFAM" id="SSF56235">
    <property type="entry name" value="N-terminal nucleophile aminohydrolases (Ntn hydrolases)"/>
    <property type="match status" value="1"/>
</dbReference>
<keyword evidence="2" id="KW-0647">Proteasome</keyword>
<feature type="domain" description="Proteasome alpha-type subunits" evidence="1">
    <location>
        <begin position="5"/>
        <end position="27"/>
    </location>
</feature>
<dbReference type="InterPro" id="IPR029055">
    <property type="entry name" value="Ntn_hydrolases_N"/>
</dbReference>
<reference evidence="2" key="1">
    <citation type="submission" date="2022-05" db="EMBL/GenBank/DDBJ databases">
        <title>A multi-omics perspective on studying reproductive biology in Daphnia sinensis.</title>
        <authorList>
            <person name="Jia J."/>
        </authorList>
    </citation>
    <scope>NUCLEOTIDE SEQUENCE</scope>
    <source>
        <strain evidence="2">WSL</strain>
    </source>
</reference>
<proteinExistence type="predicted"/>